<dbReference type="Proteomes" id="UP000295411">
    <property type="component" value="Unassembled WGS sequence"/>
</dbReference>
<dbReference type="EMBL" id="SMTK01000005">
    <property type="protein sequence ID" value="TDK24099.1"/>
    <property type="molecule type" value="Genomic_DNA"/>
</dbReference>
<feature type="compositionally biased region" description="Basic and acidic residues" evidence="1">
    <location>
        <begin position="10"/>
        <end position="19"/>
    </location>
</feature>
<organism evidence="2 3">
    <name type="scientific">Arthrobacter crusticola</name>
    <dbReference type="NCBI Taxonomy" id="2547960"/>
    <lineage>
        <taxon>Bacteria</taxon>
        <taxon>Bacillati</taxon>
        <taxon>Actinomycetota</taxon>
        <taxon>Actinomycetes</taxon>
        <taxon>Micrococcales</taxon>
        <taxon>Micrococcaceae</taxon>
        <taxon>Arthrobacter</taxon>
    </lineage>
</organism>
<proteinExistence type="predicted"/>
<evidence type="ECO:0000313" key="3">
    <source>
        <dbReference type="Proteomes" id="UP000295411"/>
    </source>
</evidence>
<reference evidence="2 3" key="1">
    <citation type="submission" date="2019-03" db="EMBL/GenBank/DDBJ databases">
        <title>Arthrobacter sp. nov., an bacterium isolated from biocrust in Mu Us Desert.</title>
        <authorList>
            <person name="Lixiong L."/>
        </authorList>
    </citation>
    <scope>NUCLEOTIDE SEQUENCE [LARGE SCALE GENOMIC DNA]</scope>
    <source>
        <strain evidence="2 3">SLN-3</strain>
    </source>
</reference>
<comment type="caution">
    <text evidence="2">The sequence shown here is derived from an EMBL/GenBank/DDBJ whole genome shotgun (WGS) entry which is preliminary data.</text>
</comment>
<accession>A0A4R5TR22</accession>
<evidence type="ECO:0000313" key="2">
    <source>
        <dbReference type="EMBL" id="TDK24099.1"/>
    </source>
</evidence>
<feature type="region of interest" description="Disordered" evidence="1">
    <location>
        <begin position="1"/>
        <end position="23"/>
    </location>
</feature>
<name>A0A4R5TR22_9MICC</name>
<keyword evidence="3" id="KW-1185">Reference proteome</keyword>
<dbReference type="AlphaFoldDB" id="A0A4R5TR22"/>
<protein>
    <submittedName>
        <fullName evidence="2">Uncharacterized protein</fullName>
    </submittedName>
</protein>
<sequence>MAKTAALGHGADKRADEVRASIGRPPRVATVSELDREALIDALTGPRNALVKPGSCCPPNR</sequence>
<gene>
    <name evidence="2" type="ORF">E2F48_15090</name>
</gene>
<evidence type="ECO:0000256" key="1">
    <source>
        <dbReference type="SAM" id="MobiDB-lite"/>
    </source>
</evidence>